<feature type="transmembrane region" description="Helical" evidence="1">
    <location>
        <begin position="49"/>
        <end position="67"/>
    </location>
</feature>
<name>A0AAD2H8L0_9AGAR</name>
<proteinExistence type="predicted"/>
<evidence type="ECO:0008006" key="4">
    <source>
        <dbReference type="Google" id="ProtNLM"/>
    </source>
</evidence>
<feature type="transmembrane region" description="Helical" evidence="1">
    <location>
        <begin position="87"/>
        <end position="108"/>
    </location>
</feature>
<protein>
    <recommendedName>
        <fullName evidence="4">MARVEL domain-containing protein</fullName>
    </recommendedName>
</protein>
<dbReference type="Proteomes" id="UP001295794">
    <property type="component" value="Unassembled WGS sequence"/>
</dbReference>
<dbReference type="AlphaFoldDB" id="A0AAD2H8L0"/>
<evidence type="ECO:0000313" key="2">
    <source>
        <dbReference type="EMBL" id="CAK5270258.1"/>
    </source>
</evidence>
<organism evidence="2 3">
    <name type="scientific">Mycena citricolor</name>
    <dbReference type="NCBI Taxonomy" id="2018698"/>
    <lineage>
        <taxon>Eukaryota</taxon>
        <taxon>Fungi</taxon>
        <taxon>Dikarya</taxon>
        <taxon>Basidiomycota</taxon>
        <taxon>Agaricomycotina</taxon>
        <taxon>Agaricomycetes</taxon>
        <taxon>Agaricomycetidae</taxon>
        <taxon>Agaricales</taxon>
        <taxon>Marasmiineae</taxon>
        <taxon>Mycenaceae</taxon>
        <taxon>Mycena</taxon>
    </lineage>
</organism>
<keyword evidence="1" id="KW-1133">Transmembrane helix</keyword>
<dbReference type="EMBL" id="CAVNYO010000162">
    <property type="protein sequence ID" value="CAK5270258.1"/>
    <property type="molecule type" value="Genomic_DNA"/>
</dbReference>
<feature type="transmembrane region" description="Helical" evidence="1">
    <location>
        <begin position="120"/>
        <end position="149"/>
    </location>
</feature>
<keyword evidence="3" id="KW-1185">Reference proteome</keyword>
<evidence type="ECO:0000256" key="1">
    <source>
        <dbReference type="SAM" id="Phobius"/>
    </source>
</evidence>
<feature type="transmembrane region" description="Helical" evidence="1">
    <location>
        <begin position="12"/>
        <end position="29"/>
    </location>
</feature>
<evidence type="ECO:0000313" key="3">
    <source>
        <dbReference type="Proteomes" id="UP001295794"/>
    </source>
</evidence>
<gene>
    <name evidence="2" type="ORF">MYCIT1_LOCUS14524</name>
</gene>
<keyword evidence="1" id="KW-0812">Transmembrane</keyword>
<comment type="caution">
    <text evidence="2">The sequence shown here is derived from an EMBL/GenBank/DDBJ whole genome shotgun (WGS) entry which is preliminary data.</text>
</comment>
<accession>A0AAD2H8L0</accession>
<sequence>MALDLSSLRIVSYAALAVFSFINWCLTIARLSYTSNLPRGDTLNGDPDIVELLITCMMSIAWALFLIRTIYQRVEGNLVSTFRGELVGLFVIWMFWTVGGAIASQSWGNLGWCAQFQACQILSAIVAFCWLSWLAVTFNLGVSLTFIVANNALLEPLHGQWVGPAVPNTSQTGNSRPVSAV</sequence>
<keyword evidence="1" id="KW-0472">Membrane</keyword>
<reference evidence="2" key="1">
    <citation type="submission" date="2023-11" db="EMBL/GenBank/DDBJ databases">
        <authorList>
            <person name="De Vega J J."/>
            <person name="De Vega J J."/>
        </authorList>
    </citation>
    <scope>NUCLEOTIDE SEQUENCE</scope>
</reference>